<accession>A0A8X6NPL1</accession>
<name>A0A8X6NPL1_NEPPI</name>
<sequence>MLNLAQVFKPLTDGVDSRCHLSLGHHVMLGHYSCGSYTVRISICTDEVLTKSPKHYRVTSTVQSLPYVCDTMDVLDYLTKLTLNHKLIRILELNDHAFLNCLICAHGHELAACCVTLEGVFVITSTCTTSIQTALQQQQDHWEVTAQGCQQTQIQQPQTQQIQLVPAVPASATVQQIASTQPFVSTDSPYFCM</sequence>
<reference evidence="1" key="1">
    <citation type="submission" date="2020-08" db="EMBL/GenBank/DDBJ databases">
        <title>Multicomponent nature underlies the extraordinary mechanical properties of spider dragline silk.</title>
        <authorList>
            <person name="Kono N."/>
            <person name="Nakamura H."/>
            <person name="Mori M."/>
            <person name="Yoshida Y."/>
            <person name="Ohtoshi R."/>
            <person name="Malay A.D."/>
            <person name="Moran D.A.P."/>
            <person name="Tomita M."/>
            <person name="Numata K."/>
            <person name="Arakawa K."/>
        </authorList>
    </citation>
    <scope>NUCLEOTIDE SEQUENCE</scope>
</reference>
<protein>
    <submittedName>
        <fullName evidence="1">Uncharacterized protein</fullName>
    </submittedName>
</protein>
<evidence type="ECO:0000313" key="1">
    <source>
        <dbReference type="EMBL" id="GFT24929.1"/>
    </source>
</evidence>
<organism evidence="1 2">
    <name type="scientific">Nephila pilipes</name>
    <name type="common">Giant wood spider</name>
    <name type="synonym">Nephila maculata</name>
    <dbReference type="NCBI Taxonomy" id="299642"/>
    <lineage>
        <taxon>Eukaryota</taxon>
        <taxon>Metazoa</taxon>
        <taxon>Ecdysozoa</taxon>
        <taxon>Arthropoda</taxon>
        <taxon>Chelicerata</taxon>
        <taxon>Arachnida</taxon>
        <taxon>Araneae</taxon>
        <taxon>Araneomorphae</taxon>
        <taxon>Entelegynae</taxon>
        <taxon>Araneoidea</taxon>
        <taxon>Nephilidae</taxon>
        <taxon>Nephila</taxon>
    </lineage>
</organism>
<evidence type="ECO:0000313" key="2">
    <source>
        <dbReference type="Proteomes" id="UP000887013"/>
    </source>
</evidence>
<dbReference type="EMBL" id="BMAW01011659">
    <property type="protein sequence ID" value="GFT24929.1"/>
    <property type="molecule type" value="Genomic_DNA"/>
</dbReference>
<gene>
    <name evidence="1" type="ORF">NPIL_474021</name>
</gene>
<keyword evidence="2" id="KW-1185">Reference proteome</keyword>
<dbReference type="AlphaFoldDB" id="A0A8X6NPL1"/>
<comment type="caution">
    <text evidence="1">The sequence shown here is derived from an EMBL/GenBank/DDBJ whole genome shotgun (WGS) entry which is preliminary data.</text>
</comment>
<dbReference type="Proteomes" id="UP000887013">
    <property type="component" value="Unassembled WGS sequence"/>
</dbReference>
<proteinExistence type="predicted"/>